<dbReference type="InterPro" id="IPR036812">
    <property type="entry name" value="NAD(P)_OxRdtase_dom_sf"/>
</dbReference>
<evidence type="ECO:0000259" key="5">
    <source>
        <dbReference type="Pfam" id="PF00248"/>
    </source>
</evidence>
<feature type="region of interest" description="Disordered" evidence="4">
    <location>
        <begin position="397"/>
        <end position="459"/>
    </location>
</feature>
<dbReference type="InterPro" id="IPR018807">
    <property type="entry name" value="YJL171C/Tos1_N"/>
</dbReference>
<dbReference type="PANTHER" id="PTHR43150:SF2">
    <property type="entry name" value="HYPERKINETIC, ISOFORM M"/>
    <property type="match status" value="1"/>
</dbReference>
<feature type="domain" description="Cell wall protein YJL171C/Tos1 C-terminal" evidence="6">
    <location>
        <begin position="531"/>
        <end position="765"/>
    </location>
</feature>
<reference evidence="8 9" key="1">
    <citation type="journal article" date="2019" name="Mol. Plant Pathol.">
        <title>Genome sequencing of oomycete isolates from Chile supports the New Zealand origin of Phytophthora kernoviae and makes available the first Nothophytophthora sp. genome.</title>
        <authorList>
            <person name="Studholme D.J."/>
            <person name="Panda P."/>
            <person name="Sanfuentes Von Stowasser E."/>
            <person name="Gonzalez M."/>
            <person name="Hill R."/>
            <person name="Sambles C."/>
            <person name="Grant M."/>
            <person name="Williams N.M."/>
            <person name="McDougal R.L."/>
        </authorList>
    </citation>
    <scope>NUCLEOTIDE SEQUENCE [LARGE SCALE GENOMIC DNA]</scope>
    <source>
        <strain evidence="8">Chile4</strain>
    </source>
</reference>
<dbReference type="Pfam" id="PF00248">
    <property type="entry name" value="Aldo_ket_red"/>
    <property type="match status" value="1"/>
</dbReference>
<feature type="compositionally biased region" description="Polar residues" evidence="4">
    <location>
        <begin position="434"/>
        <end position="459"/>
    </location>
</feature>
<feature type="domain" description="NADP-dependent oxidoreductase" evidence="5">
    <location>
        <begin position="23"/>
        <end position="323"/>
    </location>
</feature>
<organism evidence="8 9">
    <name type="scientific">Phytophthora kernoviae</name>
    <dbReference type="NCBI Taxonomy" id="325452"/>
    <lineage>
        <taxon>Eukaryota</taxon>
        <taxon>Sar</taxon>
        <taxon>Stramenopiles</taxon>
        <taxon>Oomycota</taxon>
        <taxon>Peronosporomycetes</taxon>
        <taxon>Peronosporales</taxon>
        <taxon>Peronosporaceae</taxon>
        <taxon>Phytophthora</taxon>
    </lineage>
</organism>
<feature type="domain" description="Cell wall protein YJL171C/Tos1 N-terminal" evidence="7">
    <location>
        <begin position="474"/>
        <end position="527"/>
    </location>
</feature>
<dbReference type="AlphaFoldDB" id="A0A3R7KWW6"/>
<dbReference type="Pfam" id="PF10287">
    <property type="entry name" value="YJL171C_Tos1_C"/>
    <property type="match status" value="1"/>
</dbReference>
<sequence length="769" mass="82998">MSPSAPTKMTYRLLGNSGLLVSKISLGAWMTWDERCSDSAWYDIMTHAFKSGVNYFDNAEGYIQGKSEEIVGRAIQKGIQEGVWSRESLVISTKIHTGTKTGPNDQGLSRKHIVEGLEASLKRLQLGYVDVVFCHRPDDFTPIEETVRAMNHVIERGWAFYWGTSQWMPADIEEACQIADRLGLIRPVVEQPKYNIFDRPRVEYGFLDLFKRYKLGLTTYSPLAYGVLSGKYTKSTPDGSRFTMELYNKMVPDFRDRVVKAVELQKIADELGCSLAQMSIAWCVSNPNASTVMLGARTMNQLDENLQAIRFVDKITPEIKARINAAVDYKIQIPEKEALASKACSKRTHFSFVVSYVILRTMKVYGVFMMAAAMASVVAAGSGTICDMDPMPAVTPAATEAPVTEATEAPVTQAGDGVTQDDVGGEADVAASGDATQDTTQASGDATQDTTQTISGGVQQSAGTVSSTYSYTGSNCGGSGFSYDQVTDIATCSKTPVTTNNPVSPFDVDVSLAFRGPATIYNIGVFTNVNGTWNKVSSYKNGGEATNMVFLNNNNIDYGGQGSPEGFAKADGTGVATESTPFSGTLASATDPAGQSILAEDKTGAEVHIMTEQKCGVDAECPGAYDNDGTAFLGWDGPKKIFVFTVSMEHGGAPDVPAVWMLSGQSMRSGQYQCNCRGVGPAGGCGELDIVEVLEKDTSFVATHYYFYDGTYNPGNDQFAQRPTEGPATYVTIIDEAYGVKVLQIDNESFDYGCGSISDDVVSQWESAE</sequence>
<evidence type="ECO:0000256" key="4">
    <source>
        <dbReference type="SAM" id="MobiDB-lite"/>
    </source>
</evidence>
<dbReference type="Proteomes" id="UP000285624">
    <property type="component" value="Unassembled WGS sequence"/>
</dbReference>
<keyword evidence="3" id="KW-0560">Oxidoreductase</keyword>
<evidence type="ECO:0000256" key="3">
    <source>
        <dbReference type="ARBA" id="ARBA00023002"/>
    </source>
</evidence>
<evidence type="ECO:0000256" key="2">
    <source>
        <dbReference type="ARBA" id="ARBA00022857"/>
    </source>
</evidence>
<feature type="compositionally biased region" description="Low complexity" evidence="4">
    <location>
        <begin position="397"/>
        <end position="412"/>
    </location>
</feature>
<comment type="similarity">
    <text evidence="1">Belongs to the shaker potassium channel beta subunit family.</text>
</comment>
<evidence type="ECO:0000313" key="8">
    <source>
        <dbReference type="EMBL" id="RLN82972.1"/>
    </source>
</evidence>
<dbReference type="Pfam" id="PF10290">
    <property type="entry name" value="YJL171C_Tos1_N"/>
    <property type="match status" value="1"/>
</dbReference>
<proteinExistence type="inferred from homology"/>
<name>A0A3R7KWW6_9STRA</name>
<evidence type="ECO:0000259" key="7">
    <source>
        <dbReference type="Pfam" id="PF10290"/>
    </source>
</evidence>
<evidence type="ECO:0000313" key="9">
    <source>
        <dbReference type="Proteomes" id="UP000285624"/>
    </source>
</evidence>
<accession>A0A3R7KWW6</accession>
<dbReference type="Gene3D" id="3.20.20.100">
    <property type="entry name" value="NADP-dependent oxidoreductase domain"/>
    <property type="match status" value="1"/>
</dbReference>
<dbReference type="PANTHER" id="PTHR43150">
    <property type="entry name" value="HYPERKINETIC, ISOFORM M"/>
    <property type="match status" value="1"/>
</dbReference>
<keyword evidence="2" id="KW-0521">NADP</keyword>
<dbReference type="GO" id="GO:0016491">
    <property type="term" value="F:oxidoreductase activity"/>
    <property type="evidence" value="ECO:0007669"/>
    <property type="project" value="UniProtKB-KW"/>
</dbReference>
<dbReference type="PRINTS" id="PR01577">
    <property type="entry name" value="KCNABCHANNEL"/>
</dbReference>
<dbReference type="STRING" id="325452.A0A3R7KWW6"/>
<evidence type="ECO:0008006" key="10">
    <source>
        <dbReference type="Google" id="ProtNLM"/>
    </source>
</evidence>
<evidence type="ECO:0000256" key="1">
    <source>
        <dbReference type="ARBA" id="ARBA00006515"/>
    </source>
</evidence>
<dbReference type="SUPFAM" id="SSF51430">
    <property type="entry name" value="NAD(P)-linked oxidoreductase"/>
    <property type="match status" value="1"/>
</dbReference>
<dbReference type="InterPro" id="IPR023210">
    <property type="entry name" value="NADP_OxRdtase_dom"/>
</dbReference>
<gene>
    <name evidence="8" type="ORF">BBO99_00002525</name>
</gene>
<dbReference type="InterPro" id="IPR018805">
    <property type="entry name" value="YJL171C/Tos1_C"/>
</dbReference>
<keyword evidence="9" id="KW-1185">Reference proteome</keyword>
<evidence type="ECO:0000259" key="6">
    <source>
        <dbReference type="Pfam" id="PF10287"/>
    </source>
</evidence>
<dbReference type="InterPro" id="IPR005399">
    <property type="entry name" value="K_chnl_volt-dep_bsu_KCNAB-rel"/>
</dbReference>
<comment type="caution">
    <text evidence="8">The sequence shown here is derived from an EMBL/GenBank/DDBJ whole genome shotgun (WGS) entry which is preliminary data.</text>
</comment>
<protein>
    <recommendedName>
        <fullName evidence="10">NADP-dependent oxidoreductase domain-containing protein</fullName>
    </recommendedName>
</protein>
<dbReference type="EMBL" id="MBDN02000043">
    <property type="protein sequence ID" value="RLN82972.1"/>
    <property type="molecule type" value="Genomic_DNA"/>
</dbReference>